<dbReference type="GO" id="GO:0016491">
    <property type="term" value="F:oxidoreductase activity"/>
    <property type="evidence" value="ECO:0007669"/>
    <property type="project" value="InterPro"/>
</dbReference>
<organism evidence="2 3">
    <name type="scientific">Pseudomonas arsenicoxydans</name>
    <dbReference type="NCBI Taxonomy" id="702115"/>
    <lineage>
        <taxon>Bacteria</taxon>
        <taxon>Pseudomonadati</taxon>
        <taxon>Pseudomonadota</taxon>
        <taxon>Gammaproteobacteria</taxon>
        <taxon>Pseudomonadales</taxon>
        <taxon>Pseudomonadaceae</taxon>
        <taxon>Pseudomonas</taxon>
    </lineage>
</organism>
<dbReference type="Pfam" id="PF02738">
    <property type="entry name" value="MoCoBD_1"/>
    <property type="match status" value="1"/>
</dbReference>
<dbReference type="EMBL" id="CP024767">
    <property type="protein sequence ID" value="QAY84207.1"/>
    <property type="molecule type" value="Genomic_DNA"/>
</dbReference>
<keyword evidence="3" id="KW-1185">Reference proteome</keyword>
<dbReference type="InterPro" id="IPR008274">
    <property type="entry name" value="AldOxase/xan_DH_MoCoBD1"/>
</dbReference>
<dbReference type="SMART" id="SM01008">
    <property type="entry name" value="Ald_Xan_dh_C"/>
    <property type="match status" value="1"/>
</dbReference>
<accession>A0A4P6G038</accession>
<name>A0A4P6G038_9PSED</name>
<reference evidence="2 3" key="1">
    <citation type="submission" date="2017-11" db="EMBL/GenBank/DDBJ databases">
        <title>Genome sequence of Pseudomonas arsenicoxydans ACM1.</title>
        <authorList>
            <person name="Nascimento F.X."/>
        </authorList>
    </citation>
    <scope>NUCLEOTIDE SEQUENCE [LARGE SCALE GENOMIC DNA]</scope>
    <source>
        <strain evidence="2 3">ACM1</strain>
    </source>
</reference>
<dbReference type="InterPro" id="IPR036856">
    <property type="entry name" value="Ald_Oxase/Xan_DH_a/b_sf"/>
</dbReference>
<evidence type="ECO:0000313" key="2">
    <source>
        <dbReference type="EMBL" id="QAY84207.1"/>
    </source>
</evidence>
<dbReference type="SUPFAM" id="SSF56003">
    <property type="entry name" value="Molybdenum cofactor-binding domain"/>
    <property type="match status" value="1"/>
</dbReference>
<feature type="domain" description="Aldehyde oxidase/xanthine dehydrogenase a/b hammerhead" evidence="1">
    <location>
        <begin position="22"/>
        <end position="136"/>
    </location>
</feature>
<dbReference type="Gene3D" id="3.30.365.10">
    <property type="entry name" value="Aldehyde oxidase/xanthine dehydrogenase, molybdopterin binding domain"/>
    <property type="match status" value="4"/>
</dbReference>
<dbReference type="Proteomes" id="UP000291121">
    <property type="component" value="Chromosome"/>
</dbReference>
<dbReference type="InterPro" id="IPR037165">
    <property type="entry name" value="AldOxase/xan_DH_Mopterin-bd_sf"/>
</dbReference>
<dbReference type="PANTHER" id="PTHR11908">
    <property type="entry name" value="XANTHINE DEHYDROGENASE"/>
    <property type="match status" value="1"/>
</dbReference>
<proteinExistence type="predicted"/>
<protein>
    <submittedName>
        <fullName evidence="2">Aldehyde oxidase</fullName>
    </submittedName>
</protein>
<dbReference type="InterPro" id="IPR046867">
    <property type="entry name" value="AldOxase/xan_DH_MoCoBD2"/>
</dbReference>
<evidence type="ECO:0000259" key="1">
    <source>
        <dbReference type="SMART" id="SM01008"/>
    </source>
</evidence>
<gene>
    <name evidence="2" type="ORF">CUN61_09495</name>
</gene>
<dbReference type="Gene3D" id="3.90.1170.50">
    <property type="entry name" value="Aldehyde oxidase/xanthine dehydrogenase, a/b hammerhead"/>
    <property type="match status" value="1"/>
</dbReference>
<dbReference type="Pfam" id="PF01315">
    <property type="entry name" value="Ald_Xan_dh_C"/>
    <property type="match status" value="1"/>
</dbReference>
<dbReference type="GO" id="GO:0005506">
    <property type="term" value="F:iron ion binding"/>
    <property type="evidence" value="ECO:0007669"/>
    <property type="project" value="InterPro"/>
</dbReference>
<evidence type="ECO:0000313" key="3">
    <source>
        <dbReference type="Proteomes" id="UP000291121"/>
    </source>
</evidence>
<dbReference type="SUPFAM" id="SSF54665">
    <property type="entry name" value="CO dehydrogenase molybdoprotein N-domain-like"/>
    <property type="match status" value="1"/>
</dbReference>
<dbReference type="Pfam" id="PF20256">
    <property type="entry name" value="MoCoBD_2"/>
    <property type="match status" value="1"/>
</dbReference>
<dbReference type="AlphaFoldDB" id="A0A4P6G038"/>
<dbReference type="PANTHER" id="PTHR11908:SF153">
    <property type="entry name" value="DEHYDROGENASE"/>
    <property type="match status" value="1"/>
</dbReference>
<dbReference type="InterPro" id="IPR000674">
    <property type="entry name" value="Ald_Oxase/Xan_DH_a/b"/>
</dbReference>
<dbReference type="RefSeq" id="WP_208671361.1">
    <property type="nucleotide sequence ID" value="NZ_CP024767.1"/>
</dbReference>
<sequence>MNTIVKPMGQPLDRVDGLLKVTGQARYAAEFPEDGLLHGSVVSSNIASGRVVSIDASRALALPGVIAVIDHTNRPKIASYDDGYEDADSADGSPFRPLYNDRVLYSGQPLALVVADNLELARHAGSLIRIEYATDSHQTDLLSLQHEAHPAPAELPKPRGNFQAEFAGAAMSLDLNYSTPIEHHNPMEPHASTVLYQADGSLHIHDKTQGPQNCQTYVQKVFGLEKEQVRIFAAFVGGAFGAGLRPQYQLPLAVMAALHLKRSVRVTLTRQQMFTFGYRPRTLQRLQLGAAANGRLLAVAHTAIGQTSRFEDFTEHVVEWSGMLYHCDNVQLTYKLVPLDVFTPLDMRAPGAALGLIGLECAMDELACALAIDPVQLRLSNFSERNQNEDKPYSSKELRECYAQGAQRFGWDKRNPEPRSMRRDRQLVGWGMAGGVWEAMQQKASAKACLDQHGKLTVSSATTDIGTGTYTVMTQIAAQSAGVALKDVTFVLGDSSLPTAPLQGGSFTVSSVGTAVQQACEALQEKLLAVARQTSPAFSGVTSEQAVFEDGQLSYGEARIKLSDLVRDSGEDTLEVQVDAAPDKKRDAYATATHSAVFVEVLIDEDLGSVKVSRVVSAIAAGRVINPKMARSQILGGVVWGIGMALHEETQTDHALGRHMNHSLAEYHIPVNADIGDIDVLFVEEQDEIVNALGSKGVGEIGIVGVAAAVANAIYHATGKRVRDFPITLDKLL</sequence>
<dbReference type="InterPro" id="IPR016208">
    <property type="entry name" value="Ald_Oxase/xanthine_DH-like"/>
</dbReference>